<dbReference type="AlphaFoldDB" id="A0A2T1EKF2"/>
<evidence type="ECO:0000313" key="2">
    <source>
        <dbReference type="EMBL" id="PSB33240.1"/>
    </source>
</evidence>
<dbReference type="EMBL" id="PVWK01000020">
    <property type="protein sequence ID" value="PSB33240.1"/>
    <property type="molecule type" value="Genomic_DNA"/>
</dbReference>
<reference evidence="2 3" key="2">
    <citation type="submission" date="2018-03" db="EMBL/GenBank/DDBJ databases">
        <title>The ancient ancestry and fast evolution of plastids.</title>
        <authorList>
            <person name="Moore K.R."/>
            <person name="Magnabosco C."/>
            <person name="Momper L."/>
            <person name="Gold D.A."/>
            <person name="Bosak T."/>
            <person name="Fournier G.P."/>
        </authorList>
    </citation>
    <scope>NUCLEOTIDE SEQUENCE [LARGE SCALE GENOMIC DNA]</scope>
    <source>
        <strain evidence="2 3">ULC18</strain>
    </source>
</reference>
<protein>
    <submittedName>
        <fullName evidence="2">Uncharacterized protein</fullName>
    </submittedName>
</protein>
<name>A0A2T1EKF2_9CYAN</name>
<comment type="caution">
    <text evidence="2">The sequence shown here is derived from an EMBL/GenBank/DDBJ whole genome shotgun (WGS) entry which is preliminary data.</text>
</comment>
<gene>
    <name evidence="2" type="ORF">C7B82_04595</name>
</gene>
<sequence length="241" mass="26746">MEPFEAQALPLKTQHQRGQVQVVTLVCHSCGETGARTMRPGGPPRYCDQCHDPKRRAQRRKQRQRERQKQGAAALPVSQAAHSPRSQDLRSQDLESLPEGLSSLQQSCDTPRQRAAPIPVWQPTAALGHLQGFGVRPPTPALTQAAVRSLSKEERAAIAVQQEHFREALIAAWFALTPGRLGKEFMDKACWGHLIPYAVLAQQLGLPLSTFTQQLAHVEHFALEHDPERTALAFCDPLLAR</sequence>
<accession>A0A2T1EKF2</accession>
<keyword evidence="3" id="KW-1185">Reference proteome</keyword>
<feature type="region of interest" description="Disordered" evidence="1">
    <location>
        <begin position="33"/>
        <end position="114"/>
    </location>
</feature>
<organism evidence="2 3">
    <name type="scientific">Stenomitos frigidus ULC18</name>
    <dbReference type="NCBI Taxonomy" id="2107698"/>
    <lineage>
        <taxon>Bacteria</taxon>
        <taxon>Bacillati</taxon>
        <taxon>Cyanobacteriota</taxon>
        <taxon>Cyanophyceae</taxon>
        <taxon>Leptolyngbyales</taxon>
        <taxon>Leptolyngbyaceae</taxon>
        <taxon>Stenomitos</taxon>
    </lineage>
</organism>
<evidence type="ECO:0000313" key="3">
    <source>
        <dbReference type="Proteomes" id="UP000239576"/>
    </source>
</evidence>
<evidence type="ECO:0000256" key="1">
    <source>
        <dbReference type="SAM" id="MobiDB-lite"/>
    </source>
</evidence>
<reference evidence="3" key="1">
    <citation type="submission" date="2018-02" db="EMBL/GenBank/DDBJ databases">
        <authorList>
            <person name="Moore K."/>
            <person name="Momper L."/>
        </authorList>
    </citation>
    <scope>NUCLEOTIDE SEQUENCE [LARGE SCALE GENOMIC DNA]</scope>
    <source>
        <strain evidence="3">ULC18</strain>
    </source>
</reference>
<proteinExistence type="predicted"/>
<dbReference type="Proteomes" id="UP000239576">
    <property type="component" value="Unassembled WGS sequence"/>
</dbReference>
<dbReference type="RefSeq" id="WP_106255141.1">
    <property type="nucleotide sequence ID" value="NZ_CAWNSW010000120.1"/>
</dbReference>
<feature type="compositionally biased region" description="Basic residues" evidence="1">
    <location>
        <begin position="53"/>
        <end position="66"/>
    </location>
</feature>